<dbReference type="AlphaFoldDB" id="A0A7L5DHS5"/>
<dbReference type="KEGG" id="srho:HH216_05345"/>
<sequence>MRHISVRLGLLVIALLLHYTGWATHQVGGQIEMKLVGDVPGHYRITVTNYLEAGQRANQQMGGLVGIYRKRDNVFMQSFTLVETGSRSSVPFTNAYCAKQQNLDFIVATFGYELYLTPASYTDSQGYYMSYQTRNRNGGISNIVNPSQVGYTFYLEFPALQQNGRIFENSSPHFTAINGEYLCLGEPFTFPFGGTDPDGDELRYSLVTPLNQKGNTNGQNNSVSAGPYPEVTWQSGYSAGSAIPGVPAMSVNRSTGQLTGTPSKTGLFVFAVNVEEYRNGVKIGEVRRDFQLLVVECPPQSTPDPAVRIQAKPADMTSLTLCQGQTATIQAADNPDWNYQWRQNGVNLPSATGSSLIVREAGDYSVYVSLKTVCSKAADSPTIQISVVGAEAALTNSGHLCATTGTVSFTVGNAAGVAVQWYQNGQLLPQTANEISTQQPGQFYAQLTYALAGCVSKTNPVAISRSAAVVPTIQAQQPQLCPNSVLTLETNGGVQYAWQQDAQPPGPPTTAATFSATTTGSYVVTATDFYGCTGTSVPFVVTAVPPVVPQLDSIPDMCGVDVPLVTLKGQPAGGLFEGPGVTGNLFNARSAGIGPHTVTYTVKPAPFCEGVTTARRAIVAPIPTINLPDSMVTYYGNTFTLSPTFTGDPTRFTWSPATFLDDPAVANPSVVQILAPIVYTLRVSNASGCPASDSISIRIVERLYIPDAFSPNGDGLNDDWKLVGIEAFPEAVITIFSRWGEVIFRSGQGYHEPFAGLTNGRELPAGMYAYTVSTAPNRPVMRGQLMLIRD</sequence>
<dbReference type="EMBL" id="CP051677">
    <property type="protein sequence ID" value="QJD77914.1"/>
    <property type="molecule type" value="Genomic_DNA"/>
</dbReference>
<reference evidence="1 2" key="1">
    <citation type="submission" date="2020-04" db="EMBL/GenBank/DDBJ databases">
        <title>Genome sequencing of novel species.</title>
        <authorList>
            <person name="Heo J."/>
            <person name="Kim S.-J."/>
            <person name="Kim J.-S."/>
            <person name="Hong S.-B."/>
            <person name="Kwon S.-W."/>
        </authorList>
    </citation>
    <scope>NUCLEOTIDE SEQUENCE [LARGE SCALE GENOMIC DNA]</scope>
    <source>
        <strain evidence="1 2">CJU-R4</strain>
    </source>
</reference>
<keyword evidence="2" id="KW-1185">Reference proteome</keyword>
<dbReference type="Gene3D" id="2.60.40.10">
    <property type="entry name" value="Immunoglobulins"/>
    <property type="match status" value="1"/>
</dbReference>
<evidence type="ECO:0000313" key="2">
    <source>
        <dbReference type="Proteomes" id="UP000501128"/>
    </source>
</evidence>
<dbReference type="Pfam" id="PF13585">
    <property type="entry name" value="CHU_C"/>
    <property type="match status" value="1"/>
</dbReference>
<protein>
    <submittedName>
        <fullName evidence="1">Gliding motility-associated C-terminal domain-containing protein</fullName>
    </submittedName>
</protein>
<dbReference type="Proteomes" id="UP000501128">
    <property type="component" value="Chromosome"/>
</dbReference>
<organism evidence="1 2">
    <name type="scientific">Spirosoma rhododendri</name>
    <dbReference type="NCBI Taxonomy" id="2728024"/>
    <lineage>
        <taxon>Bacteria</taxon>
        <taxon>Pseudomonadati</taxon>
        <taxon>Bacteroidota</taxon>
        <taxon>Cytophagia</taxon>
        <taxon>Cytophagales</taxon>
        <taxon>Cytophagaceae</taxon>
        <taxon>Spirosoma</taxon>
    </lineage>
</organism>
<evidence type="ECO:0000313" key="1">
    <source>
        <dbReference type="EMBL" id="QJD77914.1"/>
    </source>
</evidence>
<accession>A0A7L5DHS5</accession>
<proteinExistence type="predicted"/>
<dbReference type="InterPro" id="IPR026341">
    <property type="entry name" value="T9SS_type_B"/>
</dbReference>
<dbReference type="InterPro" id="IPR013783">
    <property type="entry name" value="Ig-like_fold"/>
</dbReference>
<name>A0A7L5DHS5_9BACT</name>
<gene>
    <name evidence="1" type="ORF">HH216_05345</name>
</gene>
<dbReference type="RefSeq" id="WP_169549858.1">
    <property type="nucleotide sequence ID" value="NZ_CP051677.1"/>
</dbReference>
<dbReference type="NCBIfam" id="TIGR04131">
    <property type="entry name" value="Bac_Flav_CTERM"/>
    <property type="match status" value="1"/>
</dbReference>